<dbReference type="SUPFAM" id="SSF53474">
    <property type="entry name" value="alpha/beta-Hydrolases"/>
    <property type="match status" value="1"/>
</dbReference>
<name>A0A9W6JBH9_9HYPH</name>
<dbReference type="Proteomes" id="UP001143370">
    <property type="component" value="Unassembled WGS sequence"/>
</dbReference>
<dbReference type="InterPro" id="IPR002168">
    <property type="entry name" value="Lipase_GDXG_HIS_AS"/>
</dbReference>
<reference evidence="4" key="1">
    <citation type="journal article" date="2014" name="Int. J. Syst. Evol. Microbiol.">
        <title>Complete genome sequence of Corynebacterium casei LMG S-19264T (=DSM 44701T), isolated from a smear-ripened cheese.</title>
        <authorList>
            <consortium name="US DOE Joint Genome Institute (JGI-PGF)"/>
            <person name="Walter F."/>
            <person name="Albersmeier A."/>
            <person name="Kalinowski J."/>
            <person name="Ruckert C."/>
        </authorList>
    </citation>
    <scope>NUCLEOTIDE SEQUENCE</scope>
    <source>
        <strain evidence="4">VKM B-2484</strain>
    </source>
</reference>
<dbReference type="InterPro" id="IPR050300">
    <property type="entry name" value="GDXG_lipolytic_enzyme"/>
</dbReference>
<dbReference type="GO" id="GO:0004806">
    <property type="term" value="F:triacylglycerol lipase activity"/>
    <property type="evidence" value="ECO:0007669"/>
    <property type="project" value="TreeGrafter"/>
</dbReference>
<gene>
    <name evidence="4" type="ORF">GCM10017643_43250</name>
</gene>
<feature type="domain" description="Alpha/beta hydrolase fold-3" evidence="3">
    <location>
        <begin position="67"/>
        <end position="268"/>
    </location>
</feature>
<dbReference type="InterPro" id="IPR029058">
    <property type="entry name" value="AB_hydrolase_fold"/>
</dbReference>
<evidence type="ECO:0000313" key="5">
    <source>
        <dbReference type="Proteomes" id="UP001143370"/>
    </source>
</evidence>
<dbReference type="EMBL" id="BSFJ01000035">
    <property type="protein sequence ID" value="GLK74207.1"/>
    <property type="molecule type" value="Genomic_DNA"/>
</dbReference>
<comment type="similarity">
    <text evidence="1">Belongs to the 'GDXG' lipolytic enzyme family.</text>
</comment>
<dbReference type="Gene3D" id="3.40.50.1820">
    <property type="entry name" value="alpha/beta hydrolase"/>
    <property type="match status" value="1"/>
</dbReference>
<dbReference type="InterPro" id="IPR013094">
    <property type="entry name" value="AB_hydrolase_3"/>
</dbReference>
<dbReference type="PROSITE" id="PS01173">
    <property type="entry name" value="LIPASE_GDXG_HIS"/>
    <property type="match status" value="1"/>
</dbReference>
<protein>
    <submittedName>
        <fullName evidence="4">Hydrolase</fullName>
    </submittedName>
</protein>
<keyword evidence="5" id="KW-1185">Reference proteome</keyword>
<evidence type="ECO:0000259" key="3">
    <source>
        <dbReference type="Pfam" id="PF07859"/>
    </source>
</evidence>
<dbReference type="Pfam" id="PF07859">
    <property type="entry name" value="Abhydrolase_3"/>
    <property type="match status" value="1"/>
</dbReference>
<evidence type="ECO:0000256" key="2">
    <source>
        <dbReference type="ARBA" id="ARBA00022801"/>
    </source>
</evidence>
<organism evidence="4 5">
    <name type="scientific">Ancylobacter dichloromethanicus</name>
    <dbReference type="NCBI Taxonomy" id="518825"/>
    <lineage>
        <taxon>Bacteria</taxon>
        <taxon>Pseudomonadati</taxon>
        <taxon>Pseudomonadota</taxon>
        <taxon>Alphaproteobacteria</taxon>
        <taxon>Hyphomicrobiales</taxon>
        <taxon>Xanthobacteraceae</taxon>
        <taxon>Ancylobacter</taxon>
    </lineage>
</organism>
<proteinExistence type="inferred from homology"/>
<evidence type="ECO:0000313" key="4">
    <source>
        <dbReference type="EMBL" id="GLK74207.1"/>
    </source>
</evidence>
<evidence type="ECO:0000256" key="1">
    <source>
        <dbReference type="ARBA" id="ARBA00010515"/>
    </source>
</evidence>
<dbReference type="PANTHER" id="PTHR48081">
    <property type="entry name" value="AB HYDROLASE SUPERFAMILY PROTEIN C4A8.06C"/>
    <property type="match status" value="1"/>
</dbReference>
<dbReference type="AlphaFoldDB" id="A0A9W6JBH9"/>
<accession>A0A9W6JBH9</accession>
<reference evidence="4" key="2">
    <citation type="submission" date="2023-01" db="EMBL/GenBank/DDBJ databases">
        <authorList>
            <person name="Sun Q."/>
            <person name="Evtushenko L."/>
        </authorList>
    </citation>
    <scope>NUCLEOTIDE SEQUENCE</scope>
    <source>
        <strain evidence="4">VKM B-2484</strain>
    </source>
</reference>
<sequence length="299" mass="31691">MTSEIDELRKLFAAQPRPTNWTERRARMDEICAIDPPPDDVAFSPVDIGSLPAEWSQAPGSDAARVLLYFHGGGYCSGSIRSHRAMVGAVGKLAGIRTLAVGYRLAPEHPYPAARDDALAAWRFLRSQGYAPQSIAIGGDSAGGNLTLATLVALRETGEAMPAAAWLVSPWSDLTMSGATLDSKAAVDPLISRDYLAGLAEAFLAGHDARDAAVSPLFADLAGLPPTLVQVGSSEVMLDDAVGIARALGAAEVPVALEIWPRMIHAWMVWSARLADGRAGLDRAATWLRGQLARGIRTD</sequence>
<keyword evidence="2 4" id="KW-0378">Hydrolase</keyword>
<dbReference type="RefSeq" id="WP_213368912.1">
    <property type="nucleotide sequence ID" value="NZ_BSFJ01000035.1"/>
</dbReference>
<dbReference type="PANTHER" id="PTHR48081:SF30">
    <property type="entry name" value="ACETYL-HYDROLASE LIPR-RELATED"/>
    <property type="match status" value="1"/>
</dbReference>
<comment type="caution">
    <text evidence="4">The sequence shown here is derived from an EMBL/GenBank/DDBJ whole genome shotgun (WGS) entry which is preliminary data.</text>
</comment>